<dbReference type="AlphaFoldDB" id="A0AAW1S9B3"/>
<dbReference type="InterPro" id="IPR007018">
    <property type="entry name" value="Mediator_Med6"/>
</dbReference>
<reference evidence="7 8" key="1">
    <citation type="journal article" date="2024" name="Nat. Commun.">
        <title>Phylogenomics reveals the evolutionary origins of lichenization in chlorophyte algae.</title>
        <authorList>
            <person name="Puginier C."/>
            <person name="Libourel C."/>
            <person name="Otte J."/>
            <person name="Skaloud P."/>
            <person name="Haon M."/>
            <person name="Grisel S."/>
            <person name="Petersen M."/>
            <person name="Berrin J.G."/>
            <person name="Delaux P.M."/>
            <person name="Dal Grande F."/>
            <person name="Keller J."/>
        </authorList>
    </citation>
    <scope>NUCLEOTIDE SEQUENCE [LARGE SCALE GENOMIC DNA]</scope>
    <source>
        <strain evidence="7 8">SAG 245.80</strain>
    </source>
</reference>
<comment type="subcellular location">
    <subcellularLocation>
        <location evidence="1 6">Nucleus</location>
    </subcellularLocation>
</comment>
<keyword evidence="6" id="KW-0010">Activator</keyword>
<evidence type="ECO:0000313" key="7">
    <source>
        <dbReference type="EMBL" id="KAK9842233.1"/>
    </source>
</evidence>
<proteinExistence type="inferred from homology"/>
<evidence type="ECO:0000313" key="8">
    <source>
        <dbReference type="Proteomes" id="UP001445335"/>
    </source>
</evidence>
<keyword evidence="3 6" id="KW-0805">Transcription regulation</keyword>
<organism evidence="7 8">
    <name type="scientific">Elliptochloris bilobata</name>
    <dbReference type="NCBI Taxonomy" id="381761"/>
    <lineage>
        <taxon>Eukaryota</taxon>
        <taxon>Viridiplantae</taxon>
        <taxon>Chlorophyta</taxon>
        <taxon>core chlorophytes</taxon>
        <taxon>Trebouxiophyceae</taxon>
        <taxon>Trebouxiophyceae incertae sedis</taxon>
        <taxon>Elliptochloris clade</taxon>
        <taxon>Elliptochloris</taxon>
    </lineage>
</organism>
<dbReference type="Proteomes" id="UP001445335">
    <property type="component" value="Unassembled WGS sequence"/>
</dbReference>
<protein>
    <recommendedName>
        <fullName evidence="6">Mediator of RNA polymerase II transcription subunit 6</fullName>
    </recommendedName>
    <alternativeName>
        <fullName evidence="6">Mediator complex subunit 6</fullName>
    </alternativeName>
</protein>
<keyword evidence="5 6" id="KW-0539">Nucleus</keyword>
<comment type="subunit">
    <text evidence="6">Component of the Mediator complex.</text>
</comment>
<keyword evidence="8" id="KW-1185">Reference proteome</keyword>
<sequence>MSAAARSEEEDLSGVCWRDDQWLQFFPLNRLSALDYFALSPFYDRTCNNEQAKLQGLDPTKVATLPPGIEYELQEVQEPHLFVVCRQLRTTPKAATRQQFFYILDGSVYQAPSLHAAMASRVSRCLYNVRQAFQTMQADLDPLLKVAAKQESAAGTSAAAAAEAPAPAVQKRLTNAEKERWRLVDRMLAHILAKYPLPQGAAGLAAPASGGAVAPDAADPLIASIGDAAAAGAAPSTANGAATPQAVFQA</sequence>
<comment type="function">
    <text evidence="6">Component of the Mediator complex, a coactivator involved in the regulated transcription of nearly all RNA polymerase II-dependent genes. Mediator functions as a bridge to convey information from gene-specific regulatory proteins to the basal RNA polymerase II transcription machinery. Mediator is recruited to promoters by direct interactions with regulatory proteins and serves as a scaffold for the assembly of a functional preinitiation complex with RNA polymerase II and the general transcription factors.</text>
</comment>
<evidence type="ECO:0000256" key="2">
    <source>
        <dbReference type="ARBA" id="ARBA00007526"/>
    </source>
</evidence>
<dbReference type="GO" id="GO:0003712">
    <property type="term" value="F:transcription coregulator activity"/>
    <property type="evidence" value="ECO:0007669"/>
    <property type="project" value="InterPro"/>
</dbReference>
<evidence type="ECO:0000256" key="3">
    <source>
        <dbReference type="ARBA" id="ARBA00023015"/>
    </source>
</evidence>
<comment type="similarity">
    <text evidence="2 6">Belongs to the Mediator complex subunit 6 family.</text>
</comment>
<evidence type="ECO:0000256" key="5">
    <source>
        <dbReference type="ARBA" id="ARBA00023242"/>
    </source>
</evidence>
<keyword evidence="4 6" id="KW-0804">Transcription</keyword>
<accession>A0AAW1S9B3</accession>
<name>A0AAW1S9B3_9CHLO</name>
<comment type="caution">
    <text evidence="7">The sequence shown here is derived from an EMBL/GenBank/DDBJ whole genome shotgun (WGS) entry which is preliminary data.</text>
</comment>
<dbReference type="Pfam" id="PF04934">
    <property type="entry name" value="Med6"/>
    <property type="match status" value="1"/>
</dbReference>
<evidence type="ECO:0000256" key="4">
    <source>
        <dbReference type="ARBA" id="ARBA00023163"/>
    </source>
</evidence>
<dbReference type="PANTHER" id="PTHR13104">
    <property type="entry name" value="MED-6-RELATED"/>
    <property type="match status" value="1"/>
</dbReference>
<gene>
    <name evidence="6" type="primary">MED6</name>
    <name evidence="7" type="ORF">WJX81_001909</name>
</gene>
<dbReference type="InterPro" id="IPR038566">
    <property type="entry name" value="Mediator_Med6_sf"/>
</dbReference>
<evidence type="ECO:0000256" key="6">
    <source>
        <dbReference type="RuleBase" id="RU364143"/>
    </source>
</evidence>
<dbReference type="GO" id="GO:0016592">
    <property type="term" value="C:mediator complex"/>
    <property type="evidence" value="ECO:0007669"/>
    <property type="project" value="InterPro"/>
</dbReference>
<dbReference type="Gene3D" id="3.10.450.580">
    <property type="entry name" value="Mediator complex, subunit Med6"/>
    <property type="match status" value="1"/>
</dbReference>
<dbReference type="GO" id="GO:0006357">
    <property type="term" value="P:regulation of transcription by RNA polymerase II"/>
    <property type="evidence" value="ECO:0007669"/>
    <property type="project" value="InterPro"/>
</dbReference>
<evidence type="ECO:0000256" key="1">
    <source>
        <dbReference type="ARBA" id="ARBA00004123"/>
    </source>
</evidence>
<dbReference type="EMBL" id="JALJOU010000008">
    <property type="protein sequence ID" value="KAK9842233.1"/>
    <property type="molecule type" value="Genomic_DNA"/>
</dbReference>